<evidence type="ECO:0000256" key="11">
    <source>
        <dbReference type="SAM" id="Phobius"/>
    </source>
</evidence>
<dbReference type="Pfam" id="PF25059">
    <property type="entry name" value="FN3_DSCAM-DSCAML_C"/>
    <property type="match status" value="1"/>
</dbReference>
<dbReference type="CDD" id="cd20958">
    <property type="entry name" value="IgI_5_Dscam"/>
    <property type="match status" value="1"/>
</dbReference>
<proteinExistence type="predicted"/>
<dbReference type="Pfam" id="PF12355">
    <property type="entry name" value="Dscam_C"/>
    <property type="match status" value="1"/>
</dbReference>
<keyword evidence="3 12" id="KW-0732">Signal</keyword>
<evidence type="ECO:0000313" key="16">
    <source>
        <dbReference type="Proteomes" id="UP000069940"/>
    </source>
</evidence>
<evidence type="ECO:0000259" key="13">
    <source>
        <dbReference type="PROSITE" id="PS50835"/>
    </source>
</evidence>
<feature type="transmembrane region" description="Helical" evidence="11">
    <location>
        <begin position="1636"/>
        <end position="1658"/>
    </location>
</feature>
<reference evidence="15" key="2">
    <citation type="submission" date="2025-05" db="UniProtKB">
        <authorList>
            <consortium name="EnsemblMetazoa"/>
        </authorList>
    </citation>
    <scope>IDENTIFICATION</scope>
    <source>
        <strain evidence="15">Foshan</strain>
    </source>
</reference>
<feature type="domain" description="Ig-like" evidence="13">
    <location>
        <begin position="1328"/>
        <end position="1410"/>
    </location>
</feature>
<feature type="domain" description="Ig-like" evidence="13">
    <location>
        <begin position="258"/>
        <end position="350"/>
    </location>
</feature>
<feature type="domain" description="Fibronectin type-III" evidence="14">
    <location>
        <begin position="1418"/>
        <end position="1511"/>
    </location>
</feature>
<name>A0ABM1ZWF3_AEDAL</name>
<dbReference type="PANTHER" id="PTHR10075:SF53">
    <property type="entry name" value="DOWN SYNDROME CELL ADHESION MOLECULE 1, ISOFORM BQ"/>
    <property type="match status" value="1"/>
</dbReference>
<evidence type="ECO:0000313" key="15">
    <source>
        <dbReference type="EnsemblMetazoa" id="AALFPA23_022272.P33029"/>
    </source>
</evidence>
<dbReference type="InterPro" id="IPR003961">
    <property type="entry name" value="FN3_dom"/>
</dbReference>
<feature type="compositionally biased region" description="Basic and acidic residues" evidence="10">
    <location>
        <begin position="1919"/>
        <end position="1936"/>
    </location>
</feature>
<keyword evidence="2 11" id="KW-0812">Transmembrane</keyword>
<feature type="domain" description="Ig-like" evidence="13">
    <location>
        <begin position="630"/>
        <end position="724"/>
    </location>
</feature>
<dbReference type="InterPro" id="IPR036116">
    <property type="entry name" value="FN3_sf"/>
</dbReference>
<dbReference type="RefSeq" id="XP_062698640.1">
    <property type="nucleotide sequence ID" value="XM_062842656.1"/>
</dbReference>
<keyword evidence="6 11" id="KW-1133">Transmembrane helix</keyword>
<dbReference type="InterPro" id="IPR007110">
    <property type="entry name" value="Ig-like_dom"/>
</dbReference>
<dbReference type="InterPro" id="IPR013098">
    <property type="entry name" value="Ig_I-set"/>
</dbReference>
<feature type="domain" description="Ig-like" evidence="13">
    <location>
        <begin position="354"/>
        <end position="433"/>
    </location>
</feature>
<dbReference type="SUPFAM" id="SSF49265">
    <property type="entry name" value="Fibronectin type III"/>
    <property type="match status" value="3"/>
</dbReference>
<feature type="region of interest" description="Disordered" evidence="10">
    <location>
        <begin position="1859"/>
        <end position="1990"/>
    </location>
</feature>
<dbReference type="SUPFAM" id="SSF48726">
    <property type="entry name" value="Immunoglobulin"/>
    <property type="match status" value="9"/>
</dbReference>
<feature type="domain" description="Fibronectin type-III" evidence="14">
    <location>
        <begin position="1515"/>
        <end position="1610"/>
    </location>
</feature>
<dbReference type="InterPro" id="IPR013783">
    <property type="entry name" value="Ig-like_fold"/>
</dbReference>
<dbReference type="PANTHER" id="PTHR10075">
    <property type="entry name" value="BASIGIN RELATED"/>
    <property type="match status" value="1"/>
</dbReference>
<feature type="chain" id="PRO_5047355046" description="Down syndrome cell adhesion molecule-like protein Dscam2" evidence="12">
    <location>
        <begin position="30"/>
        <end position="1990"/>
    </location>
</feature>
<feature type="signal peptide" evidence="12">
    <location>
        <begin position="1"/>
        <end position="29"/>
    </location>
</feature>
<feature type="domain" description="Fibronectin type-III" evidence="14">
    <location>
        <begin position="1235"/>
        <end position="1326"/>
    </location>
</feature>
<evidence type="ECO:0000256" key="3">
    <source>
        <dbReference type="ARBA" id="ARBA00022729"/>
    </source>
</evidence>
<dbReference type="PROSITE" id="PS50835">
    <property type="entry name" value="IG_LIKE"/>
    <property type="match status" value="10"/>
</dbReference>
<feature type="region of interest" description="Disordered" evidence="10">
    <location>
        <begin position="1790"/>
        <end position="1829"/>
    </location>
</feature>
<feature type="domain" description="Ig-like" evidence="13">
    <location>
        <begin position="42"/>
        <end position="135"/>
    </location>
</feature>
<dbReference type="PROSITE" id="PS50853">
    <property type="entry name" value="FN3"/>
    <property type="match status" value="6"/>
</dbReference>
<dbReference type="SMART" id="SM00060">
    <property type="entry name" value="FN3"/>
    <property type="match status" value="6"/>
</dbReference>
<feature type="domain" description="Ig-like" evidence="13">
    <location>
        <begin position="827"/>
        <end position="919"/>
    </location>
</feature>
<evidence type="ECO:0000256" key="4">
    <source>
        <dbReference type="ARBA" id="ARBA00022737"/>
    </source>
</evidence>
<dbReference type="InterPro" id="IPR056754">
    <property type="entry name" value="DSCAM/DSCAML_C"/>
</dbReference>
<evidence type="ECO:0000256" key="6">
    <source>
        <dbReference type="ARBA" id="ARBA00022989"/>
    </source>
</evidence>
<feature type="compositionally biased region" description="Polar residues" evidence="10">
    <location>
        <begin position="1809"/>
        <end position="1819"/>
    </location>
</feature>
<keyword evidence="8" id="KW-1015">Disulfide bond</keyword>
<dbReference type="InterPro" id="IPR021012">
    <property type="entry name" value="Dscam1_C"/>
</dbReference>
<keyword evidence="9" id="KW-0393">Immunoglobulin domain</keyword>
<dbReference type="CDD" id="cd00063">
    <property type="entry name" value="FN3"/>
    <property type="match status" value="6"/>
</dbReference>
<dbReference type="Gene3D" id="2.60.40.10">
    <property type="entry name" value="Immunoglobulins"/>
    <property type="match status" value="16"/>
</dbReference>
<feature type="domain" description="Ig-like" evidence="13">
    <location>
        <begin position="539"/>
        <end position="623"/>
    </location>
</feature>
<dbReference type="Pfam" id="PF00041">
    <property type="entry name" value="fn3"/>
    <property type="match status" value="5"/>
</dbReference>
<sequence length="1990" mass="218723">MARCLGGDTVTMFALVCMVLLSGFNCLNAVEAASKVDDSKGPVFLKEPTNRIDFSNSTGAVVECSATGNPPPEMIWIRSDGTAVGEVPGLRQILPNGNLVFPPFRAEDYRQDVHAQVYACMAKNQFGSIISRDVNVRAVVQQYYESEVNNAYVIRGNAAILKCSIPSFVADFVTVVSWNDDSGNVYQYLGNRSRPDEFETDGKYMVLPSGELHIREVGPEDGYKSYQCRTKHRLTGETRLSATKGRLVITEPLGRVPPKLSSSSKIFTAEVRNKASIALFCSAQAFPVPVFRWYKYIEGTTRKQAVVLNDRVKQVSGTLIIKDAVVDDSGKYLCVVNNSVGGESVETVLTVTAPLTAKIEPRTQTVDFGRPAVFTCKFSGNPIKTVSWMKDGKALGHSDAVLRIESVKKEDKGMYQCFIRNDQESAQASAELKLGGRFDPPVIREAFPEETRHPGPSVFLKCIAGGNPTPEISWELDGKKITNSDRYQVGQYVTVNGDVVSHLNITSLHSNDGGLYKCIASSKVGVAEHSAKLNVYGLPYVRTMEKKSIVAGETLIVTCPVAGYPIDSIVWERDNRQLPINRKQKVFPNGTLIIENVERNSDQATYTCVAKNSEGYTARGTLEVVVMVPPKILPFSFGTDPMNYGDSASIQCSVISGDFPFRIEWLLNGNAISAIDSLTGLTTTEFGRRAKALSIEGINWNHAGNYTCRVSNNAGMTELTEELIVNVPPRWILEPTDKAFAQGSNAKVECKADGFPKPQVSWKKAIGDTPGEYKDLRSNDSSIRVEEGSLFINNIQKSNEGYYLCEAINGIGSGLSAVILISVQAPPEFTEKLRNQTARRGEPTVLQCEAKGEKPIGILWNMNNIRLDPKSDNRYTIREEIRPDGVMSSLSIKRTERSDSALFTCMATNAFGSDDASINMIIQEAPEMPYALKVLDKSGRTVQLSWAKPYDGNSPLKRYIIEFKRSRGTWENDVDRVIVPGHTNEAQVQKLSPATTYNIRIVAENEIGVSDSSEVVTIITAEEAPSGKPQAIKVEPTNQSTLRVSWKAPPRAEWNGDILGYYVGFKQTSQNSSYIYETVNYSLEGGEGKEHSLEINNLKTYTQYSIVIQAFNKVGAGPMSEEEKQYTAEGTPDQPPSDTMCTTLTSQTIRVSWVSPPLESANGVIKGYKVVYSPSELWNDDKNKDYKKTASSDTVLHGLKKYTNYTMQVLATTSGGDGVRSAPIHCQTEQDVPEAPTAVKALVMSEGSILVSWQPPSQPNGVILQYTVYIKIGDQEPKSHKVPSYQMSYEASGLEKNQQYDFWVTASTTIGEGQRSKTLSAMPSDKVPAKIASFDDTFTATFKEDAKLPCLAVGSPTPDITWKIKGQEFVPNERIRQLPEGSLFIKDVIRQDAGDYTCTAENSIAKDSITHRLIVLAPPQSPQLTLTATTTDSLAVKLKPHESDTAPLQGYTLHFKPEFGDWETSDVALDAPKYTIENLYCGSRYQVYATAYNTIGAGEPSDILNTRTKGSKPLLPEKSRFIEASSNSITLHLPAWKDGGCRMSHFVVENKKKDQPDWNQISNNVKPGGNFVVLDLEPATWYNLRVTAHNNAGFTVAEYEFATLTITGGTIAPNVGSIQPGVIYPPWIPHWIDLNVMVPLIATIIVVAVGVLVICVAISRRRDDDPRCGPKDVYYDVVYNQSMGPAGAATLDKRRPDIRDELGYIAPPNRKLPPVPGSNYNTCDRVKRGTVISMEDEICPYATFHLLGFREEMDPTKAMNFQTFPHQNGMGGPGHMGTMGSNMAMQVPNHVHSRSGSQSMPRQNRYARKNSQGGQSSIYTPAPEYDDPANCAEEDQYRRYTRINSQGGSLYCGPGPEYDDPANCAPEEDQYGSQYGGNYGTPYDHYGSRGSVGRRSVGSPEPPPPPPRNHDTSNSSFNDSKESNEISEAECDRDNGPRGNYGATAKSTDALNAEETEKLLKQRNEVKPKYAKQTAAPASAGLTAYDTMAV</sequence>
<dbReference type="InterPro" id="IPR036179">
    <property type="entry name" value="Ig-like_dom_sf"/>
</dbReference>
<dbReference type="InterPro" id="IPR003598">
    <property type="entry name" value="Ig_sub2"/>
</dbReference>
<feature type="domain" description="Ig-like" evidence="13">
    <location>
        <begin position="141"/>
        <end position="241"/>
    </location>
</feature>
<feature type="region of interest" description="Disordered" evidence="10">
    <location>
        <begin position="1119"/>
        <end position="1138"/>
    </location>
</feature>
<evidence type="ECO:0000256" key="1">
    <source>
        <dbReference type="ARBA" id="ARBA00004167"/>
    </source>
</evidence>
<accession>A0ABM1ZWF3</accession>
<evidence type="ECO:0000256" key="8">
    <source>
        <dbReference type="ARBA" id="ARBA00023157"/>
    </source>
</evidence>
<feature type="domain" description="Ig-like" evidence="13">
    <location>
        <begin position="729"/>
        <end position="822"/>
    </location>
</feature>
<feature type="compositionally biased region" description="Basic and acidic residues" evidence="10">
    <location>
        <begin position="1955"/>
        <end position="1968"/>
    </location>
</feature>
<dbReference type="CDD" id="cd20957">
    <property type="entry name" value="IgC2_3_Dscam"/>
    <property type="match status" value="1"/>
</dbReference>
<evidence type="ECO:0000256" key="10">
    <source>
        <dbReference type="SAM" id="MobiDB-lite"/>
    </source>
</evidence>
<feature type="domain" description="Fibronectin type-III" evidence="14">
    <location>
        <begin position="1028"/>
        <end position="1130"/>
    </location>
</feature>
<keyword evidence="4" id="KW-0677">Repeat</keyword>
<keyword evidence="5" id="KW-0130">Cell adhesion</keyword>
<dbReference type="GeneID" id="115262726"/>
<feature type="domain" description="Fibronectin type-III" evidence="14">
    <location>
        <begin position="1135"/>
        <end position="1231"/>
    </location>
</feature>
<dbReference type="CDD" id="cd20953">
    <property type="entry name" value="IgI_2_Dscam"/>
    <property type="match status" value="1"/>
</dbReference>
<dbReference type="SMART" id="SM00409">
    <property type="entry name" value="IG"/>
    <property type="match status" value="9"/>
</dbReference>
<evidence type="ECO:0008006" key="17">
    <source>
        <dbReference type="Google" id="ProtNLM"/>
    </source>
</evidence>
<protein>
    <recommendedName>
        <fullName evidence="17">Down syndrome cell adhesion molecule-like protein Dscam2</fullName>
    </recommendedName>
</protein>
<evidence type="ECO:0000256" key="7">
    <source>
        <dbReference type="ARBA" id="ARBA00023136"/>
    </source>
</evidence>
<comment type="subcellular location">
    <subcellularLocation>
        <location evidence="1">Membrane</location>
        <topology evidence="1">Single-pass membrane protein</topology>
    </subcellularLocation>
</comment>
<keyword evidence="16" id="KW-1185">Reference proteome</keyword>
<evidence type="ECO:0000256" key="9">
    <source>
        <dbReference type="ARBA" id="ARBA00023319"/>
    </source>
</evidence>
<dbReference type="Pfam" id="PF07679">
    <property type="entry name" value="I-set"/>
    <property type="match status" value="5"/>
</dbReference>
<organism evidence="15 16">
    <name type="scientific">Aedes albopictus</name>
    <name type="common">Asian tiger mosquito</name>
    <name type="synonym">Stegomyia albopicta</name>
    <dbReference type="NCBI Taxonomy" id="7160"/>
    <lineage>
        <taxon>Eukaryota</taxon>
        <taxon>Metazoa</taxon>
        <taxon>Ecdysozoa</taxon>
        <taxon>Arthropoda</taxon>
        <taxon>Hexapoda</taxon>
        <taxon>Insecta</taxon>
        <taxon>Pterygota</taxon>
        <taxon>Neoptera</taxon>
        <taxon>Endopterygota</taxon>
        <taxon>Diptera</taxon>
        <taxon>Nematocera</taxon>
        <taxon>Culicoidea</taxon>
        <taxon>Culicidae</taxon>
        <taxon>Culicinae</taxon>
        <taxon>Aedini</taxon>
        <taxon>Aedes</taxon>
        <taxon>Stegomyia</taxon>
    </lineage>
</organism>
<dbReference type="InterPro" id="IPR003599">
    <property type="entry name" value="Ig_sub"/>
</dbReference>
<keyword evidence="7 11" id="KW-0472">Membrane</keyword>
<dbReference type="Proteomes" id="UP000069940">
    <property type="component" value="Unassembled WGS sequence"/>
</dbReference>
<dbReference type="SMART" id="SM00408">
    <property type="entry name" value="IGc2"/>
    <property type="match status" value="9"/>
</dbReference>
<feature type="domain" description="Ig-like" evidence="13">
    <location>
        <begin position="440"/>
        <end position="534"/>
    </location>
</feature>
<evidence type="ECO:0000259" key="14">
    <source>
        <dbReference type="PROSITE" id="PS50853"/>
    </source>
</evidence>
<evidence type="ECO:0000256" key="5">
    <source>
        <dbReference type="ARBA" id="ARBA00022889"/>
    </source>
</evidence>
<dbReference type="CDD" id="cd20956">
    <property type="entry name" value="IgI_4_Dscam"/>
    <property type="match status" value="1"/>
</dbReference>
<reference evidence="16" key="1">
    <citation type="journal article" date="2015" name="Proc. Natl. Acad. Sci. U.S.A.">
        <title>Genome sequence of the Asian Tiger mosquito, Aedes albopictus, reveals insights into its biology, genetics, and evolution.</title>
        <authorList>
            <person name="Chen X.G."/>
            <person name="Jiang X."/>
            <person name="Gu J."/>
            <person name="Xu M."/>
            <person name="Wu Y."/>
            <person name="Deng Y."/>
            <person name="Zhang C."/>
            <person name="Bonizzoni M."/>
            <person name="Dermauw W."/>
            <person name="Vontas J."/>
            <person name="Armbruster P."/>
            <person name="Huang X."/>
            <person name="Yang Y."/>
            <person name="Zhang H."/>
            <person name="He W."/>
            <person name="Peng H."/>
            <person name="Liu Y."/>
            <person name="Wu K."/>
            <person name="Chen J."/>
            <person name="Lirakis M."/>
            <person name="Topalis P."/>
            <person name="Van Leeuwen T."/>
            <person name="Hall A.B."/>
            <person name="Jiang X."/>
            <person name="Thorpe C."/>
            <person name="Mueller R.L."/>
            <person name="Sun C."/>
            <person name="Waterhouse R.M."/>
            <person name="Yan G."/>
            <person name="Tu Z.J."/>
            <person name="Fang X."/>
            <person name="James A.A."/>
        </authorList>
    </citation>
    <scope>NUCLEOTIDE SEQUENCE [LARGE SCALE GENOMIC DNA]</scope>
    <source>
        <strain evidence="16">Foshan</strain>
    </source>
</reference>
<dbReference type="Pfam" id="PF13927">
    <property type="entry name" value="Ig_3"/>
    <property type="match status" value="3"/>
</dbReference>
<evidence type="ECO:0000256" key="12">
    <source>
        <dbReference type="SAM" id="SignalP"/>
    </source>
</evidence>
<feature type="compositionally biased region" description="Low complexity" evidence="10">
    <location>
        <begin position="1888"/>
        <end position="1899"/>
    </location>
</feature>
<evidence type="ECO:0000256" key="2">
    <source>
        <dbReference type="ARBA" id="ARBA00022692"/>
    </source>
</evidence>
<dbReference type="EnsemblMetazoa" id="AALFPA23_022272.R33029">
    <property type="protein sequence ID" value="AALFPA23_022272.P33029"/>
    <property type="gene ID" value="AALFPA23_022272"/>
</dbReference>
<feature type="domain" description="Fibronectin type-III" evidence="14">
    <location>
        <begin position="928"/>
        <end position="1023"/>
    </location>
</feature>